<evidence type="ECO:0000313" key="1">
    <source>
        <dbReference type="EMBL" id="KIW45478.1"/>
    </source>
</evidence>
<protein>
    <recommendedName>
        <fullName evidence="3">Alcohol acetyltransferase FCK4</fullName>
    </recommendedName>
</protein>
<dbReference type="GeneID" id="27355943"/>
<dbReference type="VEuPathDB" id="FungiDB:PV06_03869"/>
<dbReference type="PANTHER" id="PTHR28037:SF1">
    <property type="entry name" value="ALCOHOL O-ACETYLTRANSFERASE 1-RELATED"/>
    <property type="match status" value="1"/>
</dbReference>
<dbReference type="InterPro" id="IPR052058">
    <property type="entry name" value="Alcohol_O-acetyltransferase"/>
</dbReference>
<dbReference type="Proteomes" id="UP000053342">
    <property type="component" value="Unassembled WGS sequence"/>
</dbReference>
<gene>
    <name evidence="1" type="ORF">PV06_03869</name>
</gene>
<dbReference type="RefSeq" id="XP_016265694.1">
    <property type="nucleotide sequence ID" value="XM_016404689.1"/>
</dbReference>
<reference evidence="1 2" key="1">
    <citation type="submission" date="2015-01" db="EMBL/GenBank/DDBJ databases">
        <title>The Genome Sequence of Exophiala oligosperma CBS72588.</title>
        <authorList>
            <consortium name="The Broad Institute Genomics Platform"/>
            <person name="Cuomo C."/>
            <person name="de Hoog S."/>
            <person name="Gorbushina A."/>
            <person name="Stielow B."/>
            <person name="Teixiera M."/>
            <person name="Abouelleil A."/>
            <person name="Chapman S.B."/>
            <person name="Priest M."/>
            <person name="Young S.K."/>
            <person name="Wortman J."/>
            <person name="Nusbaum C."/>
            <person name="Birren B."/>
        </authorList>
    </citation>
    <scope>NUCLEOTIDE SEQUENCE [LARGE SCALE GENOMIC DNA]</scope>
    <source>
        <strain evidence="1 2">CBS 72588</strain>
    </source>
</reference>
<evidence type="ECO:0000313" key="2">
    <source>
        <dbReference type="Proteomes" id="UP000053342"/>
    </source>
</evidence>
<proteinExistence type="predicted"/>
<dbReference type="STRING" id="215243.A0A0D2DRE8"/>
<dbReference type="HOGENOM" id="CLU_024469_1_0_1"/>
<dbReference type="OrthoDB" id="2150604at2759"/>
<dbReference type="InterPro" id="IPR010828">
    <property type="entry name" value="Atf2/Sli1-like"/>
</dbReference>
<sequence length="497" mass="55377">MWWSRSTPVHEYGDNYLRAASPNECRCIIREELDFYRTIVVGGLYEFEFSHPTKDSTSIVHTFAPAIKKCIDSHPHLSTIISGADTNSPYFESCPRLDLANHVEIRPQPRKTDQDEEEAIARLLPDILDMKPAQGIPPWKVIILPFDDCRVFVAFAYSHGPLDGMSGMIFHQTFLDSIQREPGDTGRDGNEKETLVYSPTFRQLPPPFDTKKNLPISWSFLFSPLLSVYLPPSFGFRANIITPTTWLGRSIFYDDPDKLKTGLEMFSVDSTTLKKVLEACRGTKIGGAKMTGLLHELISEAMFKLLPSTKYENLAAQTTINMRGAVGIPADEMGLYAGGDTEIIDRQSIGTGTRSWTVARSMTTKLAAVSQKTKDQSLGLLRYLNDVRSWTLSKIGEKRDCSYELSNLMSFRSNRNSSGVQIQKMVFAQPASVSGPTLFFNAVSVDGGPMTITATWQIGALDLGTHQSQSQSGNESEFVKAICRRVQEGLVRIAEDE</sequence>
<keyword evidence="2" id="KW-1185">Reference proteome</keyword>
<dbReference type="AlphaFoldDB" id="A0A0D2DRE8"/>
<dbReference type="SUPFAM" id="SSF52777">
    <property type="entry name" value="CoA-dependent acyltransferases"/>
    <property type="match status" value="1"/>
</dbReference>
<dbReference type="EMBL" id="KN847334">
    <property type="protein sequence ID" value="KIW45478.1"/>
    <property type="molecule type" value="Genomic_DNA"/>
</dbReference>
<dbReference type="Pfam" id="PF07247">
    <property type="entry name" value="AATase"/>
    <property type="match status" value="1"/>
</dbReference>
<dbReference type="GO" id="GO:0008080">
    <property type="term" value="F:N-acetyltransferase activity"/>
    <property type="evidence" value="ECO:0007669"/>
    <property type="project" value="TreeGrafter"/>
</dbReference>
<name>A0A0D2DRE8_9EURO</name>
<evidence type="ECO:0008006" key="3">
    <source>
        <dbReference type="Google" id="ProtNLM"/>
    </source>
</evidence>
<organism evidence="1 2">
    <name type="scientific">Exophiala oligosperma</name>
    <dbReference type="NCBI Taxonomy" id="215243"/>
    <lineage>
        <taxon>Eukaryota</taxon>
        <taxon>Fungi</taxon>
        <taxon>Dikarya</taxon>
        <taxon>Ascomycota</taxon>
        <taxon>Pezizomycotina</taxon>
        <taxon>Eurotiomycetes</taxon>
        <taxon>Chaetothyriomycetidae</taxon>
        <taxon>Chaetothyriales</taxon>
        <taxon>Herpotrichiellaceae</taxon>
        <taxon>Exophiala</taxon>
    </lineage>
</organism>
<dbReference type="PANTHER" id="PTHR28037">
    <property type="entry name" value="ALCOHOL O-ACETYLTRANSFERASE 1-RELATED"/>
    <property type="match status" value="1"/>
</dbReference>
<accession>A0A0D2DRE8</accession>